<dbReference type="InterPro" id="IPR000160">
    <property type="entry name" value="GGDEF_dom"/>
</dbReference>
<dbReference type="PROSITE" id="PS50887">
    <property type="entry name" value="GGDEF"/>
    <property type="match status" value="1"/>
</dbReference>
<dbReference type="Gene3D" id="3.30.70.270">
    <property type="match status" value="1"/>
</dbReference>
<feature type="domain" description="GGDEF" evidence="3">
    <location>
        <begin position="229"/>
        <end position="361"/>
    </location>
</feature>
<dbReference type="InterPro" id="IPR001633">
    <property type="entry name" value="EAL_dom"/>
</dbReference>
<feature type="transmembrane region" description="Helical" evidence="1">
    <location>
        <begin position="50"/>
        <end position="77"/>
    </location>
</feature>
<proteinExistence type="predicted"/>
<dbReference type="InterPro" id="IPR052155">
    <property type="entry name" value="Biofilm_reg_signaling"/>
</dbReference>
<keyword evidence="5" id="KW-1185">Reference proteome</keyword>
<dbReference type="NCBIfam" id="TIGR00254">
    <property type="entry name" value="GGDEF"/>
    <property type="match status" value="1"/>
</dbReference>
<evidence type="ECO:0000313" key="4">
    <source>
        <dbReference type="EMBL" id="TQJ07929.1"/>
    </source>
</evidence>
<dbReference type="InterPro" id="IPR029787">
    <property type="entry name" value="Nucleotide_cyclase"/>
</dbReference>
<dbReference type="SMART" id="SM00267">
    <property type="entry name" value="GGDEF"/>
    <property type="match status" value="1"/>
</dbReference>
<gene>
    <name evidence="4" type="ORF">FB458_1001</name>
</gene>
<feature type="transmembrane region" description="Helical" evidence="1">
    <location>
        <begin position="174"/>
        <end position="195"/>
    </location>
</feature>
<dbReference type="Pfam" id="PF00563">
    <property type="entry name" value="EAL"/>
    <property type="match status" value="1"/>
</dbReference>
<keyword evidence="1" id="KW-0472">Membrane</keyword>
<dbReference type="EMBL" id="VFMN01000001">
    <property type="protein sequence ID" value="TQJ07929.1"/>
    <property type="molecule type" value="Genomic_DNA"/>
</dbReference>
<dbReference type="PANTHER" id="PTHR44757">
    <property type="entry name" value="DIGUANYLATE CYCLASE DGCP"/>
    <property type="match status" value="1"/>
</dbReference>
<feature type="transmembrane region" description="Helical" evidence="1">
    <location>
        <begin position="126"/>
        <end position="154"/>
    </location>
</feature>
<evidence type="ECO:0000256" key="1">
    <source>
        <dbReference type="SAM" id="Phobius"/>
    </source>
</evidence>
<dbReference type="InterPro" id="IPR043128">
    <property type="entry name" value="Rev_trsase/Diguanyl_cyclase"/>
</dbReference>
<reference evidence="4 5" key="1">
    <citation type="submission" date="2019-06" db="EMBL/GenBank/DDBJ databases">
        <title>Sequencing the genomes of 1000 actinobacteria strains.</title>
        <authorList>
            <person name="Klenk H.-P."/>
        </authorList>
    </citation>
    <scope>NUCLEOTIDE SEQUENCE [LARGE SCALE GENOMIC DNA]</scope>
    <source>
        <strain evidence="4 5">DSM 18607</strain>
    </source>
</reference>
<dbReference type="PANTHER" id="PTHR44757:SF2">
    <property type="entry name" value="BIOFILM ARCHITECTURE MAINTENANCE PROTEIN MBAA"/>
    <property type="match status" value="1"/>
</dbReference>
<sequence>MTSSTRAAAPAPTTWSSTRRLRRLVRDWVPEGNLLDDDTWDARHRVITRLALLQTIALGVFALAVGKGLASAAVAVLVPGLPALGGLLSTQHRRLRMLSVVTSLMFASATLVDLTDGLTEAHFHFFVMLGVVSLYQDWAAFGLCVLITVLHHAVMGLTMPGSVFAGVQQREHPVQWAAVHGGFILAASLTHIVAWRFTERVGQRDPLTQLPNRATFGERVTEALRRHDGPVSVLFIDLDNFKEINDSHGHHVGDLALTRTAAVIEESLRAGDLVARLGGDEFAVLVLGDEWAAEVVAARITRALTAPFVAEGRDVFVTASIGVADTELVGVRETDELLRGADMAMYCAKGTGRNAVVHYSPRLDDEVRARTALAADLRHALERGELEVFYQPVVRGTPAVLCGVEALLRWNHPERGLVPPLEFVPLAEASGDIDAIGRWVLTQAAAQVAVWHRELPGAEDLELAVNLSPVQLRDPGLLTIVGDALHQAGLAPGHLIVEVTESMLLSDLDLARRQLDALRTLGIQVAIDDFGTGYSSLSYLARLPADQVKIDKSFVRDLGEDRSPSVPLVRSIVEMARALGLDVQAEGVEETVQETILAELGCDRAQGYLYSRPVPAAQLAELAAALGAASPTPLVRLDEAS</sequence>
<keyword evidence="1" id="KW-1133">Transmembrane helix</keyword>
<keyword evidence="1" id="KW-0812">Transmembrane</keyword>
<evidence type="ECO:0000313" key="5">
    <source>
        <dbReference type="Proteomes" id="UP000317893"/>
    </source>
</evidence>
<dbReference type="SMART" id="SM00052">
    <property type="entry name" value="EAL"/>
    <property type="match status" value="1"/>
</dbReference>
<name>A0A542DXW9_9MICO</name>
<dbReference type="Proteomes" id="UP000317893">
    <property type="component" value="Unassembled WGS sequence"/>
</dbReference>
<comment type="caution">
    <text evidence="4">The sequence shown here is derived from an EMBL/GenBank/DDBJ whole genome shotgun (WGS) entry which is preliminary data.</text>
</comment>
<feature type="transmembrane region" description="Helical" evidence="1">
    <location>
        <begin position="97"/>
        <end position="114"/>
    </location>
</feature>
<dbReference type="Gene3D" id="3.20.20.450">
    <property type="entry name" value="EAL domain"/>
    <property type="match status" value="1"/>
</dbReference>
<dbReference type="CDD" id="cd01948">
    <property type="entry name" value="EAL"/>
    <property type="match status" value="1"/>
</dbReference>
<evidence type="ECO:0000259" key="2">
    <source>
        <dbReference type="PROSITE" id="PS50883"/>
    </source>
</evidence>
<accession>A0A542DXW9</accession>
<protein>
    <submittedName>
        <fullName evidence="4">Diguanylate cyclase (GGDEF)-like protein</fullName>
    </submittedName>
</protein>
<organism evidence="4 5">
    <name type="scientific">Lapillicoccus jejuensis</name>
    <dbReference type="NCBI Taxonomy" id="402171"/>
    <lineage>
        <taxon>Bacteria</taxon>
        <taxon>Bacillati</taxon>
        <taxon>Actinomycetota</taxon>
        <taxon>Actinomycetes</taxon>
        <taxon>Micrococcales</taxon>
        <taxon>Intrasporangiaceae</taxon>
        <taxon>Lapillicoccus</taxon>
    </lineage>
</organism>
<dbReference type="InterPro" id="IPR035919">
    <property type="entry name" value="EAL_sf"/>
</dbReference>
<dbReference type="FunFam" id="3.30.70.270:FF:000001">
    <property type="entry name" value="Diguanylate cyclase domain protein"/>
    <property type="match status" value="1"/>
</dbReference>
<evidence type="ECO:0000259" key="3">
    <source>
        <dbReference type="PROSITE" id="PS50887"/>
    </source>
</evidence>
<dbReference type="SUPFAM" id="SSF141868">
    <property type="entry name" value="EAL domain-like"/>
    <property type="match status" value="1"/>
</dbReference>
<dbReference type="OrthoDB" id="23692at2"/>
<dbReference type="AlphaFoldDB" id="A0A542DXW9"/>
<dbReference type="CDD" id="cd01949">
    <property type="entry name" value="GGDEF"/>
    <property type="match status" value="1"/>
</dbReference>
<dbReference type="SUPFAM" id="SSF55073">
    <property type="entry name" value="Nucleotide cyclase"/>
    <property type="match status" value="1"/>
</dbReference>
<dbReference type="RefSeq" id="WP_141847287.1">
    <property type="nucleotide sequence ID" value="NZ_BAAAPR010000013.1"/>
</dbReference>
<dbReference type="Pfam" id="PF00990">
    <property type="entry name" value="GGDEF"/>
    <property type="match status" value="1"/>
</dbReference>
<feature type="domain" description="EAL" evidence="2">
    <location>
        <begin position="370"/>
        <end position="627"/>
    </location>
</feature>
<dbReference type="PROSITE" id="PS50883">
    <property type="entry name" value="EAL"/>
    <property type="match status" value="1"/>
</dbReference>